<feature type="transmembrane region" description="Helical" evidence="6">
    <location>
        <begin position="354"/>
        <end position="377"/>
    </location>
</feature>
<proteinExistence type="inferred from homology"/>
<dbReference type="PIRSF" id="PIRSF032178">
    <property type="entry name" value="UCP032178"/>
    <property type="match status" value="1"/>
</dbReference>
<evidence type="ECO:0000256" key="4">
    <source>
        <dbReference type="ARBA" id="ARBA00022989"/>
    </source>
</evidence>
<comment type="caution">
    <text evidence="7">The sequence shown here is derived from an EMBL/GenBank/DDBJ whole genome shotgun (WGS) entry which is preliminary data.</text>
</comment>
<feature type="transmembrane region" description="Helical" evidence="6">
    <location>
        <begin position="6"/>
        <end position="26"/>
    </location>
</feature>
<keyword evidence="4 6" id="KW-1133">Transmembrane helix</keyword>
<evidence type="ECO:0000256" key="5">
    <source>
        <dbReference type="ARBA" id="ARBA00023136"/>
    </source>
</evidence>
<gene>
    <name evidence="7" type="ORF">EDD69_104188</name>
</gene>
<sequence length="378" mass="44004">MGLFFYLLFMIVVGALIGGVTNALAIKMLFRPYKPIYIGGKRLPFTPGLIPKRRQELAQQLGRMVVEHLLTPEGIRRKMNDEKFIQEMVNGAQKEVEKWLQSERTIAEWLEKVGVEQPIKKMNEKIGEYVEKRYGEIAERNQNRPIHEVFPQSVLYKVEETIPSVASYILAKISEYFESEEGKQRIDAMINEFLQSRGMFGNMIQMFLGNVSLADKVQPEIIKFLHSDGAKQLLLNLLMQEWEKVKTYRVSDLERWIDRETVVVFLKEKVIPNIGFEQYLTKPIGQIILPYHERLRNEWIPKLVRSFIQALTERVDVWVERLQLEEIVRTEVESFSVERLEAMILEISRREFKMITYVGALLGGIIGLLQGIIGMVIQ</sequence>
<evidence type="ECO:0000256" key="1">
    <source>
        <dbReference type="ARBA" id="ARBA00004308"/>
    </source>
</evidence>
<evidence type="ECO:0000313" key="7">
    <source>
        <dbReference type="EMBL" id="TCL51134.1"/>
    </source>
</evidence>
<reference evidence="7 8" key="1">
    <citation type="submission" date="2019-03" db="EMBL/GenBank/DDBJ databases">
        <title>Genomic Encyclopedia of Type Strains, Phase IV (KMG-IV): sequencing the most valuable type-strain genomes for metagenomic binning, comparative biology and taxonomic classification.</title>
        <authorList>
            <person name="Goeker M."/>
        </authorList>
    </citation>
    <scope>NUCLEOTIDE SEQUENCE [LARGE SCALE GENOMIC DNA]</scope>
    <source>
        <strain evidence="7 8">DSM 24979</strain>
    </source>
</reference>
<name>A0A4R1QFD4_9BACL</name>
<dbReference type="InterPro" id="IPR016991">
    <property type="entry name" value="UCP032178"/>
</dbReference>
<dbReference type="OrthoDB" id="9787430at2"/>
<evidence type="ECO:0000256" key="6">
    <source>
        <dbReference type="SAM" id="Phobius"/>
    </source>
</evidence>
<organism evidence="7 8">
    <name type="scientific">Thermolongibacillus altinsuensis</name>
    <dbReference type="NCBI Taxonomy" id="575256"/>
    <lineage>
        <taxon>Bacteria</taxon>
        <taxon>Bacillati</taxon>
        <taxon>Bacillota</taxon>
        <taxon>Bacilli</taxon>
        <taxon>Bacillales</taxon>
        <taxon>Anoxybacillaceae</taxon>
        <taxon>Thermolongibacillus</taxon>
    </lineage>
</organism>
<dbReference type="Proteomes" id="UP000295658">
    <property type="component" value="Unassembled WGS sequence"/>
</dbReference>
<evidence type="ECO:0000256" key="3">
    <source>
        <dbReference type="ARBA" id="ARBA00022692"/>
    </source>
</evidence>
<dbReference type="InterPro" id="IPR007383">
    <property type="entry name" value="DUF445"/>
</dbReference>
<comment type="similarity">
    <text evidence="2">Belongs to the UPF0754 family.</text>
</comment>
<dbReference type="AlphaFoldDB" id="A0A4R1QFD4"/>
<dbReference type="Pfam" id="PF04286">
    <property type="entry name" value="DUF445"/>
    <property type="match status" value="1"/>
</dbReference>
<evidence type="ECO:0000313" key="8">
    <source>
        <dbReference type="Proteomes" id="UP000295658"/>
    </source>
</evidence>
<evidence type="ECO:0000256" key="2">
    <source>
        <dbReference type="ARBA" id="ARBA00008053"/>
    </source>
</evidence>
<accession>A0A4R1QFD4</accession>
<dbReference type="PANTHER" id="PTHR35791">
    <property type="entry name" value="UPF0754 MEMBRANE PROTEIN YHEB"/>
    <property type="match status" value="1"/>
</dbReference>
<dbReference type="GO" id="GO:0012505">
    <property type="term" value="C:endomembrane system"/>
    <property type="evidence" value="ECO:0007669"/>
    <property type="project" value="UniProtKB-SubCell"/>
</dbReference>
<dbReference type="RefSeq" id="WP_132947888.1">
    <property type="nucleotide sequence ID" value="NZ_SLUL01000004.1"/>
</dbReference>
<dbReference type="EMBL" id="SLUL01000004">
    <property type="protein sequence ID" value="TCL51134.1"/>
    <property type="molecule type" value="Genomic_DNA"/>
</dbReference>
<protein>
    <submittedName>
        <fullName evidence="7">Uncharacterized membrane protein YheB (UPF0754 family)</fullName>
    </submittedName>
</protein>
<comment type="subcellular location">
    <subcellularLocation>
        <location evidence="1">Endomembrane system</location>
    </subcellularLocation>
</comment>
<keyword evidence="8" id="KW-1185">Reference proteome</keyword>
<keyword evidence="5 6" id="KW-0472">Membrane</keyword>
<keyword evidence="3 6" id="KW-0812">Transmembrane</keyword>
<dbReference type="PANTHER" id="PTHR35791:SF1">
    <property type="entry name" value="UPF0754 MEMBRANE PROTEIN YHEB"/>
    <property type="match status" value="1"/>
</dbReference>